<dbReference type="AlphaFoldDB" id="A0A7S4QYI1"/>
<evidence type="ECO:0000256" key="2">
    <source>
        <dbReference type="ARBA" id="ARBA00023043"/>
    </source>
</evidence>
<evidence type="ECO:0000313" key="5">
    <source>
        <dbReference type="EMBL" id="CAE4597860.1"/>
    </source>
</evidence>
<dbReference type="Pfam" id="PF12796">
    <property type="entry name" value="Ank_2"/>
    <property type="match status" value="1"/>
</dbReference>
<feature type="signal peptide" evidence="4">
    <location>
        <begin position="1"/>
        <end position="19"/>
    </location>
</feature>
<dbReference type="SUPFAM" id="SSF48403">
    <property type="entry name" value="Ankyrin repeat"/>
    <property type="match status" value="1"/>
</dbReference>
<dbReference type="PANTHER" id="PTHR24171">
    <property type="entry name" value="ANKYRIN REPEAT DOMAIN-CONTAINING PROTEIN 39-RELATED"/>
    <property type="match status" value="1"/>
</dbReference>
<accession>A0A7S4QYI1</accession>
<dbReference type="Gene3D" id="1.25.40.20">
    <property type="entry name" value="Ankyrin repeat-containing domain"/>
    <property type="match status" value="1"/>
</dbReference>
<evidence type="ECO:0000256" key="1">
    <source>
        <dbReference type="ARBA" id="ARBA00022737"/>
    </source>
</evidence>
<keyword evidence="1" id="KW-0677">Repeat</keyword>
<feature type="chain" id="PRO_5030692852" evidence="4">
    <location>
        <begin position="20"/>
        <end position="324"/>
    </location>
</feature>
<dbReference type="SMART" id="SM00248">
    <property type="entry name" value="ANK"/>
    <property type="match status" value="4"/>
</dbReference>
<keyword evidence="4" id="KW-0732">Signal</keyword>
<feature type="repeat" description="ANK" evidence="3">
    <location>
        <begin position="178"/>
        <end position="210"/>
    </location>
</feature>
<gene>
    <name evidence="5" type="ORF">AMON00008_LOCUS27554</name>
</gene>
<sequence length="324" mass="34605">MMSMLPLLVFAAAAFCGAAEQQLADQVSLLQAELERARAPKAQAPVEVEDGGPEETICQQLAGKDGSCERLMPEPTDLLHAAPQEEASATVQAVPEQQQPAKPVKNAASSALGYVLDVLVVLLIIDGGRRWYKARTEQEPEAEAKSWDSLMQAALAGDAARCEKLMGEGVDITGADLWGCTVLHAASKGGSMPVVAKLLERGAKVDETDSWDDTPLHLAARAGHGGICELLLAHGAPIDATNAQDWTPLVVAADADQEAVCRRLLEKGGSAADLKEEALPPLLASLLAEAEEGRRKADEEEAADFARRIEEEYWQREQAAEDIQ</sequence>
<proteinExistence type="predicted"/>
<protein>
    <submittedName>
        <fullName evidence="5">Uncharacterized protein</fullName>
    </submittedName>
</protein>
<keyword evidence="2 3" id="KW-0040">ANK repeat</keyword>
<name>A0A7S4QYI1_9DINO</name>
<dbReference type="InterPro" id="IPR036770">
    <property type="entry name" value="Ankyrin_rpt-contain_sf"/>
</dbReference>
<dbReference type="PROSITE" id="PS50297">
    <property type="entry name" value="ANK_REP_REGION"/>
    <property type="match status" value="2"/>
</dbReference>
<evidence type="ECO:0000256" key="3">
    <source>
        <dbReference type="PROSITE-ProRule" id="PRU00023"/>
    </source>
</evidence>
<dbReference type="PROSITE" id="PS50088">
    <property type="entry name" value="ANK_REPEAT"/>
    <property type="match status" value="2"/>
</dbReference>
<dbReference type="EMBL" id="HBNR01039773">
    <property type="protein sequence ID" value="CAE4597860.1"/>
    <property type="molecule type" value="Transcribed_RNA"/>
</dbReference>
<organism evidence="5">
    <name type="scientific">Alexandrium monilatum</name>
    <dbReference type="NCBI Taxonomy" id="311494"/>
    <lineage>
        <taxon>Eukaryota</taxon>
        <taxon>Sar</taxon>
        <taxon>Alveolata</taxon>
        <taxon>Dinophyceae</taxon>
        <taxon>Gonyaulacales</taxon>
        <taxon>Pyrocystaceae</taxon>
        <taxon>Alexandrium</taxon>
    </lineage>
</organism>
<feature type="repeat" description="ANK" evidence="3">
    <location>
        <begin position="211"/>
        <end position="243"/>
    </location>
</feature>
<reference evidence="5" key="1">
    <citation type="submission" date="2021-01" db="EMBL/GenBank/DDBJ databases">
        <authorList>
            <person name="Corre E."/>
            <person name="Pelletier E."/>
            <person name="Niang G."/>
            <person name="Scheremetjew M."/>
            <person name="Finn R."/>
            <person name="Kale V."/>
            <person name="Holt S."/>
            <person name="Cochrane G."/>
            <person name="Meng A."/>
            <person name="Brown T."/>
            <person name="Cohen L."/>
        </authorList>
    </citation>
    <scope>NUCLEOTIDE SEQUENCE</scope>
    <source>
        <strain evidence="5">CCMP3105</strain>
    </source>
</reference>
<dbReference type="InterPro" id="IPR002110">
    <property type="entry name" value="Ankyrin_rpt"/>
</dbReference>
<evidence type="ECO:0000256" key="4">
    <source>
        <dbReference type="SAM" id="SignalP"/>
    </source>
</evidence>